<dbReference type="Pfam" id="PF13598">
    <property type="entry name" value="DUF4139"/>
    <property type="match status" value="1"/>
</dbReference>
<protein>
    <submittedName>
        <fullName evidence="4">DUF4139 domain-containing protein</fullName>
    </submittedName>
</protein>
<sequence>MKKRFFMLISLLCMATVFADPESGFNEDDIPLKKVTLYSSGVAHYEHEGIVKGSGKIDLLFLPSQISDVLKSVFVKDPAAKNLSINYQSEDTLKKTMQSLKVDLFGNDSIFKLLKAQKGAEIEVYTQNKITGKILSVDKIEDSKAGILLSIVSADGVKIISFNDVQSFKFTDPQRNEDLQKALSLILEASAKERKLISIDIESEGERKIGLSYVMEAPIWKPSYRLDMGNTSAAFQAWAIIDNSTDIDWKDVKLTLTSGRPVGFKQNLYEPYYTERETIPILAGQAASPETFDSAYDSDMVYEEPMAVPLMEKRAYSKELASAMADDDGSSYFENQTVAKTSAGEMFAFTPVKPVNLPRQKSTMIPLSLVSLPAQKYSVFSNMAYGADVHPKLCISIENNSGLKFPAGPITVFENGEYVGDAILEFLPEKEKRFIAFGDDMDVRGSRTENFDKQIQTIKIVKGVLHRQYKSSKNSMYTIKNAASKERSIVVEHPISSGYKLADEKALLEKTSNKYRFNIKVKAGSQGKLEVVEERLFEEILRINTMDNNAMLGIYSNSEIPEKIKKAFKSILDEKAKVDKAQISLNNLQNEQKELNTEQDRVRKNIQAVGSETQQGKMFLDKLLEIENSLDNLKKKIVQAEKEYSGIRFAFLDYVEKINIE</sequence>
<feature type="coiled-coil region" evidence="1">
    <location>
        <begin position="571"/>
        <end position="650"/>
    </location>
</feature>
<keyword evidence="1" id="KW-0175">Coiled coil</keyword>
<dbReference type="EMBL" id="CP038804">
    <property type="protein sequence ID" value="UTY34400.1"/>
    <property type="molecule type" value="Genomic_DNA"/>
</dbReference>
<gene>
    <name evidence="4" type="ORF">E4N74_10615</name>
</gene>
<keyword evidence="2" id="KW-0732">Signal</keyword>
<reference evidence="4" key="1">
    <citation type="submission" date="2019-04" db="EMBL/GenBank/DDBJ databases">
        <title>Whole genome sequencing of oral phylogroup 2 treponemes.</title>
        <authorList>
            <person name="Chan Y."/>
            <person name="Zeng H.H."/>
            <person name="Yu X.L."/>
            <person name="Leung W.K."/>
            <person name="Watt R.M."/>
        </authorList>
    </citation>
    <scope>NUCLEOTIDE SEQUENCE</scope>
    <source>
        <strain evidence="4">OMZ 835</strain>
    </source>
</reference>
<dbReference type="Proteomes" id="UP001058682">
    <property type="component" value="Chromosome"/>
</dbReference>
<feature type="signal peptide" evidence="2">
    <location>
        <begin position="1"/>
        <end position="19"/>
    </location>
</feature>
<dbReference type="AlphaFoldDB" id="A0AAE9MVI7"/>
<evidence type="ECO:0000313" key="4">
    <source>
        <dbReference type="EMBL" id="UTY34400.1"/>
    </source>
</evidence>
<proteinExistence type="predicted"/>
<name>A0AAE9MVI7_9SPIR</name>
<organism evidence="4 5">
    <name type="scientific">Treponema putidum</name>
    <dbReference type="NCBI Taxonomy" id="221027"/>
    <lineage>
        <taxon>Bacteria</taxon>
        <taxon>Pseudomonadati</taxon>
        <taxon>Spirochaetota</taxon>
        <taxon>Spirochaetia</taxon>
        <taxon>Spirochaetales</taxon>
        <taxon>Treponemataceae</taxon>
        <taxon>Treponema</taxon>
    </lineage>
</organism>
<dbReference type="PANTHER" id="PTHR38075:SF1">
    <property type="entry name" value="DUF4139 DOMAIN-CONTAINING PROTEIN"/>
    <property type="match status" value="1"/>
</dbReference>
<dbReference type="InterPro" id="IPR037291">
    <property type="entry name" value="DUF4139"/>
</dbReference>
<accession>A0AAE9MVI7</accession>
<dbReference type="RefSeq" id="WP_255817538.1">
    <property type="nucleotide sequence ID" value="NZ_CP038804.1"/>
</dbReference>
<evidence type="ECO:0000313" key="5">
    <source>
        <dbReference type="Proteomes" id="UP001058682"/>
    </source>
</evidence>
<feature type="domain" description="DUF4139" evidence="3">
    <location>
        <begin position="211"/>
        <end position="495"/>
    </location>
</feature>
<dbReference type="PANTHER" id="PTHR38075">
    <property type="entry name" value="DUF4139 DOMAIN-CONTAINING PROTEIN"/>
    <property type="match status" value="1"/>
</dbReference>
<feature type="chain" id="PRO_5042184762" evidence="2">
    <location>
        <begin position="20"/>
        <end position="661"/>
    </location>
</feature>
<evidence type="ECO:0000256" key="1">
    <source>
        <dbReference type="SAM" id="Coils"/>
    </source>
</evidence>
<evidence type="ECO:0000259" key="3">
    <source>
        <dbReference type="Pfam" id="PF13598"/>
    </source>
</evidence>
<evidence type="ECO:0000256" key="2">
    <source>
        <dbReference type="SAM" id="SignalP"/>
    </source>
</evidence>